<reference evidence="2" key="1">
    <citation type="submission" date="2021-03" db="EMBL/GenBank/DDBJ databases">
        <authorList>
            <person name="Tagirdzhanova G."/>
        </authorList>
    </citation>
    <scope>NUCLEOTIDE SEQUENCE</scope>
</reference>
<dbReference type="AlphaFoldDB" id="A0A8H3IC97"/>
<comment type="caution">
    <text evidence="2">The sequence shown here is derived from an EMBL/GenBank/DDBJ whole genome shotgun (WGS) entry which is preliminary data.</text>
</comment>
<sequence>MFSRTIYTRAYSKSSGGQFASRKAPKGDPLSYTALLEEFRNHANRWNREPTALVSGSDRIVDTLKRAFDKHYKDGESSAEIWIAFIEVPPTINESATRIHSAKELAEKCQLPEPNSFSHEVVFEWAIPEKYVLHEVSLQTLIKRKLQEHYFSQPSTAEVRRYTSRGLQRYNPWEIGVTLGFFARNFGARAPLNWVSHQLFYDCVRAKIVDDDVVRLNYAHGHTEIVDFQFFCDLDDGIDTSLNDWWLSDIDFVSDYEEFKEWREVTDDSMTEGLIEFWETWHDVDYDGTIKELSAEEKLLYDEEKNKLLVGHEKKRTAIEAEAVKIGL</sequence>
<protein>
    <recommendedName>
        <fullName evidence="1">DUF7587 domain-containing protein</fullName>
    </recommendedName>
</protein>
<feature type="domain" description="DUF7587" evidence="1">
    <location>
        <begin position="17"/>
        <end position="141"/>
    </location>
</feature>
<organism evidence="2 3">
    <name type="scientific">Alectoria fallacina</name>
    <dbReference type="NCBI Taxonomy" id="1903189"/>
    <lineage>
        <taxon>Eukaryota</taxon>
        <taxon>Fungi</taxon>
        <taxon>Dikarya</taxon>
        <taxon>Ascomycota</taxon>
        <taxon>Pezizomycotina</taxon>
        <taxon>Lecanoromycetes</taxon>
        <taxon>OSLEUM clade</taxon>
        <taxon>Lecanoromycetidae</taxon>
        <taxon>Lecanorales</taxon>
        <taxon>Lecanorineae</taxon>
        <taxon>Parmeliaceae</taxon>
        <taxon>Alectoria</taxon>
    </lineage>
</organism>
<evidence type="ECO:0000313" key="3">
    <source>
        <dbReference type="Proteomes" id="UP000664203"/>
    </source>
</evidence>
<name>A0A8H3IC97_9LECA</name>
<evidence type="ECO:0000313" key="2">
    <source>
        <dbReference type="EMBL" id="CAF9915430.1"/>
    </source>
</evidence>
<dbReference type="Pfam" id="PF24494">
    <property type="entry name" value="DUF7587"/>
    <property type="match status" value="1"/>
</dbReference>
<evidence type="ECO:0000259" key="1">
    <source>
        <dbReference type="Pfam" id="PF24494"/>
    </source>
</evidence>
<dbReference type="InterPro" id="IPR056009">
    <property type="entry name" value="DUF7587"/>
</dbReference>
<accession>A0A8H3IC97</accession>
<proteinExistence type="predicted"/>
<gene>
    <name evidence="2" type="ORF">ALECFALPRED_010194</name>
</gene>
<dbReference type="Proteomes" id="UP000664203">
    <property type="component" value="Unassembled WGS sequence"/>
</dbReference>
<dbReference type="EMBL" id="CAJPDR010000083">
    <property type="protein sequence ID" value="CAF9915430.1"/>
    <property type="molecule type" value="Genomic_DNA"/>
</dbReference>
<dbReference type="OrthoDB" id="3783227at2759"/>
<keyword evidence="3" id="KW-1185">Reference proteome</keyword>